<dbReference type="PANTHER" id="PTHR46193:SF18">
    <property type="entry name" value="HEXITOL PHOSPHATASE B"/>
    <property type="match status" value="1"/>
</dbReference>
<evidence type="ECO:0000313" key="7">
    <source>
        <dbReference type="Proteomes" id="UP000597138"/>
    </source>
</evidence>
<evidence type="ECO:0000256" key="1">
    <source>
        <dbReference type="ARBA" id="ARBA00001946"/>
    </source>
</evidence>
<gene>
    <name evidence="6" type="ORF">GCM10010985_14770</name>
</gene>
<sequence>MTHTRLQRTHDKDNHALIKAILWDMDGTLIESESLHLATLVEALAQHGVEAGDELHPLVFGKTGREVHALVRERFGLSVDFSEWSAFRARAYLNGAPRLVPRPGALEVYRKAKAAGMTQAIVSNASRMLLEANLRSLGIEDPSLITVSVNDVRHGKPSPEPYERAAWLLRLAPEEVVAVEDSPTGAGGAIAANMRVIGWPVDDVAAALFPPEAHIVRSPDELAAELGLNAIPLSKLPEMDR</sequence>
<dbReference type="Gene3D" id="1.10.150.240">
    <property type="entry name" value="Putative phosphatase, domain 2"/>
    <property type="match status" value="1"/>
</dbReference>
<evidence type="ECO:0000313" key="6">
    <source>
        <dbReference type="EMBL" id="GGD61704.1"/>
    </source>
</evidence>
<dbReference type="InterPro" id="IPR023214">
    <property type="entry name" value="HAD_sf"/>
</dbReference>
<dbReference type="SUPFAM" id="SSF56784">
    <property type="entry name" value="HAD-like"/>
    <property type="match status" value="1"/>
</dbReference>
<evidence type="ECO:0000256" key="3">
    <source>
        <dbReference type="ARBA" id="ARBA00022723"/>
    </source>
</evidence>
<evidence type="ECO:0000256" key="4">
    <source>
        <dbReference type="ARBA" id="ARBA00022842"/>
    </source>
</evidence>
<keyword evidence="4" id="KW-0460">Magnesium</keyword>
<dbReference type="PRINTS" id="PR00413">
    <property type="entry name" value="HADHALOGNASE"/>
</dbReference>
<dbReference type="NCBIfam" id="TIGR01509">
    <property type="entry name" value="HAD-SF-IA-v3"/>
    <property type="match status" value="1"/>
</dbReference>
<proteinExistence type="inferred from homology"/>
<keyword evidence="7" id="KW-1185">Reference proteome</keyword>
<dbReference type="EMBL" id="BMEG01000002">
    <property type="protein sequence ID" value="GGD61704.1"/>
    <property type="molecule type" value="Genomic_DNA"/>
</dbReference>
<protein>
    <submittedName>
        <fullName evidence="6">Haloacid dehalogenase</fullName>
    </submittedName>
</protein>
<dbReference type="InterPro" id="IPR036412">
    <property type="entry name" value="HAD-like_sf"/>
</dbReference>
<dbReference type="Gene3D" id="3.40.50.1000">
    <property type="entry name" value="HAD superfamily/HAD-like"/>
    <property type="match status" value="1"/>
</dbReference>
<accession>A0ABQ1RAP1</accession>
<comment type="similarity">
    <text evidence="2">Belongs to the HAD-like hydrolase superfamily. CbbY/CbbZ/Gph/YieH family.</text>
</comment>
<dbReference type="SFLD" id="SFLDS00003">
    <property type="entry name" value="Haloacid_Dehalogenase"/>
    <property type="match status" value="1"/>
</dbReference>
<keyword evidence="5" id="KW-0119">Carbohydrate metabolism</keyword>
<dbReference type="SFLD" id="SFLDG01129">
    <property type="entry name" value="C1.5:_HAD__Beta-PGM__Phosphata"/>
    <property type="match status" value="1"/>
</dbReference>
<dbReference type="PANTHER" id="PTHR46193">
    <property type="entry name" value="6-PHOSPHOGLUCONATE PHOSPHATASE"/>
    <property type="match status" value="1"/>
</dbReference>
<dbReference type="InterPro" id="IPR006439">
    <property type="entry name" value="HAD-SF_hydro_IA"/>
</dbReference>
<dbReference type="Pfam" id="PF00702">
    <property type="entry name" value="Hydrolase"/>
    <property type="match status" value="1"/>
</dbReference>
<keyword evidence="3" id="KW-0479">Metal-binding</keyword>
<comment type="caution">
    <text evidence="6">The sequence shown here is derived from an EMBL/GenBank/DDBJ whole genome shotgun (WGS) entry which is preliminary data.</text>
</comment>
<name>A0ABQ1RAP1_9BURK</name>
<dbReference type="Proteomes" id="UP000597138">
    <property type="component" value="Unassembled WGS sequence"/>
</dbReference>
<dbReference type="CDD" id="cd07505">
    <property type="entry name" value="HAD_BPGM-like"/>
    <property type="match status" value="1"/>
</dbReference>
<evidence type="ECO:0000256" key="5">
    <source>
        <dbReference type="ARBA" id="ARBA00023277"/>
    </source>
</evidence>
<comment type="cofactor">
    <cofactor evidence="1">
        <name>Mg(2+)</name>
        <dbReference type="ChEBI" id="CHEBI:18420"/>
    </cofactor>
</comment>
<organism evidence="6 7">
    <name type="scientific">Caballeronia grimmiae</name>
    <dbReference type="NCBI Taxonomy" id="1071679"/>
    <lineage>
        <taxon>Bacteria</taxon>
        <taxon>Pseudomonadati</taxon>
        <taxon>Pseudomonadota</taxon>
        <taxon>Betaproteobacteria</taxon>
        <taxon>Burkholderiales</taxon>
        <taxon>Burkholderiaceae</taxon>
        <taxon>Caballeronia</taxon>
    </lineage>
</organism>
<evidence type="ECO:0000256" key="2">
    <source>
        <dbReference type="ARBA" id="ARBA00006171"/>
    </source>
</evidence>
<dbReference type="InterPro" id="IPR023198">
    <property type="entry name" value="PGP-like_dom2"/>
</dbReference>
<reference evidence="7" key="1">
    <citation type="journal article" date="2019" name="Int. J. Syst. Evol. Microbiol.">
        <title>The Global Catalogue of Microorganisms (GCM) 10K type strain sequencing project: providing services to taxonomists for standard genome sequencing and annotation.</title>
        <authorList>
            <consortium name="The Broad Institute Genomics Platform"/>
            <consortium name="The Broad Institute Genome Sequencing Center for Infectious Disease"/>
            <person name="Wu L."/>
            <person name="Ma J."/>
        </authorList>
    </citation>
    <scope>NUCLEOTIDE SEQUENCE [LARGE SCALE GENOMIC DNA]</scope>
    <source>
        <strain evidence="7">CGMCC 1.11013</strain>
    </source>
</reference>
<dbReference type="InterPro" id="IPR051600">
    <property type="entry name" value="Beta-PGM-like"/>
</dbReference>